<dbReference type="PANTHER" id="PTHR13140:SF857">
    <property type="entry name" value="MYOSIN-11"/>
    <property type="match status" value="1"/>
</dbReference>
<dbReference type="GO" id="GO:0000146">
    <property type="term" value="F:microfilament motor activity"/>
    <property type="evidence" value="ECO:0007669"/>
    <property type="project" value="TreeGrafter"/>
</dbReference>
<keyword evidence="13" id="KW-1185">Reference proteome</keyword>
<reference evidence="12" key="1">
    <citation type="submission" date="2019-06" db="EMBL/GenBank/DDBJ databases">
        <authorList>
            <consortium name="Wellcome Sanger Institute Data Sharing"/>
        </authorList>
    </citation>
    <scope>NUCLEOTIDE SEQUENCE [LARGE SCALE GENOMIC DNA]</scope>
</reference>
<dbReference type="GeneTree" id="ENSGT00940000162888"/>
<evidence type="ECO:0000256" key="8">
    <source>
        <dbReference type="ARBA" id="ARBA00023203"/>
    </source>
</evidence>
<name>A0A667XBB3_9TELE</name>
<evidence type="ECO:0000256" key="3">
    <source>
        <dbReference type="ARBA" id="ARBA00022840"/>
    </source>
</evidence>
<evidence type="ECO:0000313" key="13">
    <source>
        <dbReference type="Proteomes" id="UP000472263"/>
    </source>
</evidence>
<dbReference type="Pfam" id="PF00063">
    <property type="entry name" value="Myosin_head"/>
    <property type="match status" value="1"/>
</dbReference>
<accession>A0A667XBB3</accession>
<keyword evidence="7" id="KW-0505">Motor protein</keyword>
<reference evidence="12" key="2">
    <citation type="submission" date="2025-08" db="UniProtKB">
        <authorList>
            <consortium name="Ensembl"/>
        </authorList>
    </citation>
    <scope>IDENTIFICATION</scope>
</reference>
<dbReference type="InterPro" id="IPR036961">
    <property type="entry name" value="Kinesin_motor_dom_sf"/>
</dbReference>
<dbReference type="SMART" id="SM00242">
    <property type="entry name" value="MYSc"/>
    <property type="match status" value="1"/>
</dbReference>
<keyword evidence="5" id="KW-0175">Coiled coil</keyword>
<dbReference type="InterPro" id="IPR027417">
    <property type="entry name" value="P-loop_NTPase"/>
</dbReference>
<keyword evidence="3" id="KW-0067">ATP-binding</keyword>
<proteinExistence type="inferred from homology"/>
<evidence type="ECO:0000256" key="5">
    <source>
        <dbReference type="ARBA" id="ARBA00023054"/>
    </source>
</evidence>
<dbReference type="PANTHER" id="PTHR13140">
    <property type="entry name" value="MYOSIN"/>
    <property type="match status" value="1"/>
</dbReference>
<dbReference type="GO" id="GO:0005737">
    <property type="term" value="C:cytoplasm"/>
    <property type="evidence" value="ECO:0007669"/>
    <property type="project" value="UniProtKB-ARBA"/>
</dbReference>
<dbReference type="GO" id="GO:0016020">
    <property type="term" value="C:membrane"/>
    <property type="evidence" value="ECO:0007669"/>
    <property type="project" value="TreeGrafter"/>
</dbReference>
<evidence type="ECO:0000259" key="10">
    <source>
        <dbReference type="PROSITE" id="PS51456"/>
    </source>
</evidence>
<dbReference type="PROSITE" id="PS51844">
    <property type="entry name" value="SH3_LIKE"/>
    <property type="match status" value="1"/>
</dbReference>
<dbReference type="Proteomes" id="UP000472263">
    <property type="component" value="Chromosome 5"/>
</dbReference>
<keyword evidence="2" id="KW-0547">Nucleotide-binding</keyword>
<evidence type="ECO:0000313" key="12">
    <source>
        <dbReference type="Ensembl" id="ENSMMDP00005011348.1"/>
    </source>
</evidence>
<evidence type="ECO:0000256" key="4">
    <source>
        <dbReference type="ARBA" id="ARBA00022860"/>
    </source>
</evidence>
<dbReference type="GO" id="GO:0051015">
    <property type="term" value="F:actin filament binding"/>
    <property type="evidence" value="ECO:0007669"/>
    <property type="project" value="InterPro"/>
</dbReference>
<dbReference type="Gene3D" id="2.30.30.360">
    <property type="entry name" value="Myosin S1 fragment, N-terminal"/>
    <property type="match status" value="1"/>
</dbReference>
<comment type="caution">
    <text evidence="9">Lacks conserved residue(s) required for the propagation of feature annotation.</text>
</comment>
<evidence type="ECO:0000256" key="2">
    <source>
        <dbReference type="ARBA" id="ARBA00022741"/>
    </source>
</evidence>
<evidence type="ECO:0000256" key="7">
    <source>
        <dbReference type="ARBA" id="ARBA00023175"/>
    </source>
</evidence>
<dbReference type="GO" id="GO:0005516">
    <property type="term" value="F:calmodulin binding"/>
    <property type="evidence" value="ECO:0007669"/>
    <property type="project" value="UniProtKB-KW"/>
</dbReference>
<dbReference type="Gene3D" id="3.40.850.10">
    <property type="entry name" value="Kinesin motor domain"/>
    <property type="match status" value="1"/>
</dbReference>
<evidence type="ECO:0000259" key="11">
    <source>
        <dbReference type="PROSITE" id="PS51844"/>
    </source>
</evidence>
<dbReference type="AlphaFoldDB" id="A0A667XBB3"/>
<keyword evidence="8 9" id="KW-0009">Actin-binding</keyword>
<dbReference type="GO" id="GO:0005524">
    <property type="term" value="F:ATP binding"/>
    <property type="evidence" value="ECO:0007669"/>
    <property type="project" value="UniProtKB-KW"/>
</dbReference>
<dbReference type="GO" id="GO:0016459">
    <property type="term" value="C:myosin complex"/>
    <property type="evidence" value="ECO:0007669"/>
    <property type="project" value="UniProtKB-KW"/>
</dbReference>
<dbReference type="FunFam" id="2.30.30.360:FF:000001">
    <property type="entry name" value="Myosin heavy chain"/>
    <property type="match status" value="1"/>
</dbReference>
<dbReference type="SUPFAM" id="SSF52540">
    <property type="entry name" value="P-loop containing nucleoside triphosphate hydrolases"/>
    <property type="match status" value="1"/>
</dbReference>
<reference evidence="12" key="3">
    <citation type="submission" date="2025-09" db="UniProtKB">
        <authorList>
            <consortium name="Ensembl"/>
        </authorList>
    </citation>
    <scope>IDENTIFICATION</scope>
</reference>
<comment type="similarity">
    <text evidence="1 9">Belongs to the TRAFAC class myosin-kinesin ATPase superfamily. Myosin family.</text>
</comment>
<feature type="domain" description="Myosin motor" evidence="10">
    <location>
        <begin position="86"/>
        <end position="280"/>
    </location>
</feature>
<keyword evidence="6 9" id="KW-0518">Myosin</keyword>
<feature type="domain" description="Myosin N-terminal SH3-like" evidence="11">
    <location>
        <begin position="33"/>
        <end position="82"/>
    </location>
</feature>
<dbReference type="PROSITE" id="PS51456">
    <property type="entry name" value="MYOSIN_MOTOR"/>
    <property type="match status" value="1"/>
</dbReference>
<sequence>MSADAEMECFGAAAAFLRKPERERIEAQNTPFDAKTAYFVTEPAEMYLKGKLIKREGGKATVETLCGKSLTVKEDEIHAMNPPKFDKIEDMAMMTHLNEPAVLYNLKERYAAWMIYTYSGLFCVTVNPYKWLPVYDSQVVTAYRGKKRIEAPPHIFSISDNAYQFMLQGINTFCMLLSVLNTVAARQKPISNNSIPFHNLQIEKTSQFSLRKYHTHFFKQQEYCDTGYFLQCVFIDLPRPQWRIRCREDCEHQTCHPVFCDNRSGWRKESRASSWKNAGK</sequence>
<dbReference type="InterPro" id="IPR008989">
    <property type="entry name" value="Myosin_S1_N"/>
</dbReference>
<organism evidence="12 13">
    <name type="scientific">Myripristis murdjan</name>
    <name type="common">pinecone soldierfish</name>
    <dbReference type="NCBI Taxonomy" id="586833"/>
    <lineage>
        <taxon>Eukaryota</taxon>
        <taxon>Metazoa</taxon>
        <taxon>Chordata</taxon>
        <taxon>Craniata</taxon>
        <taxon>Vertebrata</taxon>
        <taxon>Euteleostomi</taxon>
        <taxon>Actinopterygii</taxon>
        <taxon>Neopterygii</taxon>
        <taxon>Teleostei</taxon>
        <taxon>Neoteleostei</taxon>
        <taxon>Acanthomorphata</taxon>
        <taxon>Holocentriformes</taxon>
        <taxon>Holocentridae</taxon>
        <taxon>Myripristis</taxon>
    </lineage>
</organism>
<dbReference type="InterPro" id="IPR001609">
    <property type="entry name" value="Myosin_head_motor_dom-like"/>
</dbReference>
<dbReference type="Pfam" id="PF02736">
    <property type="entry name" value="Myosin_N"/>
    <property type="match status" value="1"/>
</dbReference>
<dbReference type="Ensembl" id="ENSMMDT00005011693.1">
    <property type="protein sequence ID" value="ENSMMDP00005011348.1"/>
    <property type="gene ID" value="ENSMMDG00005006119.1"/>
</dbReference>
<dbReference type="InterPro" id="IPR004009">
    <property type="entry name" value="SH3_Myosin"/>
</dbReference>
<dbReference type="GO" id="GO:0007015">
    <property type="term" value="P:actin filament organization"/>
    <property type="evidence" value="ECO:0007669"/>
    <property type="project" value="TreeGrafter"/>
</dbReference>
<evidence type="ECO:0000256" key="6">
    <source>
        <dbReference type="ARBA" id="ARBA00023123"/>
    </source>
</evidence>
<keyword evidence="4" id="KW-0112">Calmodulin-binding</keyword>
<dbReference type="FunFam" id="3.40.850.10:FF:000101">
    <property type="entry name" value="Slow myosin heavy chain 2"/>
    <property type="match status" value="1"/>
</dbReference>
<evidence type="ECO:0000256" key="9">
    <source>
        <dbReference type="PROSITE-ProRule" id="PRU00782"/>
    </source>
</evidence>
<dbReference type="InParanoid" id="A0A667XBB3"/>
<evidence type="ECO:0000256" key="1">
    <source>
        <dbReference type="ARBA" id="ARBA00008314"/>
    </source>
</evidence>
<protein>
    <submittedName>
        <fullName evidence="12">Uncharacterized protein</fullName>
    </submittedName>
</protein>